<organism evidence="1 2">
    <name type="scientific">Tenacibaculum mesophilum</name>
    <dbReference type="NCBI Taxonomy" id="104268"/>
    <lineage>
        <taxon>Bacteria</taxon>
        <taxon>Pseudomonadati</taxon>
        <taxon>Bacteroidota</taxon>
        <taxon>Flavobacteriia</taxon>
        <taxon>Flavobacteriales</taxon>
        <taxon>Flavobacteriaceae</taxon>
        <taxon>Tenacibaculum</taxon>
    </lineage>
</organism>
<gene>
    <name evidence="1" type="ORF">D6200_03545</name>
</gene>
<evidence type="ECO:0000313" key="1">
    <source>
        <dbReference type="EMBL" id="AZJ31688.1"/>
    </source>
</evidence>
<reference evidence="1 2" key="1">
    <citation type="submission" date="2018-09" db="EMBL/GenBank/DDBJ databases">
        <title>Insights into the microbiota of Asian seabass (Lates calcarifer) with tenacibaculosis symptoms and description of sp. nov. Tenacibaculum singaporense.</title>
        <authorList>
            <person name="Miyake S."/>
            <person name="Soh M."/>
            <person name="Azman M.N."/>
            <person name="Ngoh S.Y."/>
            <person name="Orban L."/>
            <person name="Seedorf H."/>
        </authorList>
    </citation>
    <scope>NUCLEOTIDE SEQUENCE [LARGE SCALE GENOMIC DNA]</scope>
    <source>
        <strain evidence="1 2">DSM 13764</strain>
    </source>
</reference>
<accession>A0ABM7CD63</accession>
<dbReference type="Proteomes" id="UP000269693">
    <property type="component" value="Chromosome"/>
</dbReference>
<evidence type="ECO:0000313" key="2">
    <source>
        <dbReference type="Proteomes" id="UP000269693"/>
    </source>
</evidence>
<protein>
    <recommendedName>
        <fullName evidence="3">Lipoprotein</fullName>
    </recommendedName>
</protein>
<proteinExistence type="predicted"/>
<name>A0ABM7CD63_9FLAO</name>
<keyword evidence="2" id="KW-1185">Reference proteome</keyword>
<sequence length="128" mass="15416">MAKRNIKRKRYKMRITNILLITFFSLSLLNCNSKKQLEYKWDKLTNADSEQVEIKRIEELSDFISKIDGHFKMNGITQSKDTLNLLTQTKDSVKIDHINLIIYWEENSFHAKNWKPINQENIYLFFRE</sequence>
<evidence type="ECO:0008006" key="3">
    <source>
        <dbReference type="Google" id="ProtNLM"/>
    </source>
</evidence>
<dbReference type="EMBL" id="CP032544">
    <property type="protein sequence ID" value="AZJ31688.1"/>
    <property type="molecule type" value="Genomic_DNA"/>
</dbReference>